<dbReference type="EMBL" id="CP002158">
    <property type="protein sequence ID" value="ADL25670.1"/>
    <property type="molecule type" value="Genomic_DNA"/>
</dbReference>
<evidence type="ECO:0000313" key="5">
    <source>
        <dbReference type="Proteomes" id="UP000001497"/>
    </source>
</evidence>
<name>C9RMI4_FIBSS</name>
<sequence length="108" mass="12900">MKKWMSMNIGELPWVNRLLSLISSILLFLYGLSNVMTLIHYGFEKDFGTIWALSGILILPASILLFLDFLNVQILWVKNRIWFVCFWVAFVLRIFTYFLGRFLHTYYH</sequence>
<reference evidence="4" key="2">
    <citation type="submission" date="2010-08" db="EMBL/GenBank/DDBJ databases">
        <title>Complete sequence of Fibrobacter succinogenes subsp. succinogenes S85.</title>
        <authorList>
            <person name="Durkin A.S."/>
            <person name="Nelson K.E."/>
            <person name="Morrison M."/>
            <person name="Forsberg C.W."/>
            <person name="Wilson D.B."/>
            <person name="Russell J.B."/>
            <person name="Cann I.K.O."/>
            <person name="Mackie R.I."/>
            <person name="White B.A."/>
        </authorList>
    </citation>
    <scope>NUCLEOTIDE SEQUENCE [LARGE SCALE GENOMIC DNA]</scope>
    <source>
        <strain evidence="4">ATCC 19169 / S85</strain>
    </source>
</reference>
<proteinExistence type="predicted"/>
<organism evidence="3 4">
    <name type="scientific">Fibrobacter succinogenes (strain ATCC 19169 / S85)</name>
    <dbReference type="NCBI Taxonomy" id="59374"/>
    <lineage>
        <taxon>Bacteria</taxon>
        <taxon>Pseudomonadati</taxon>
        <taxon>Fibrobacterota</taxon>
        <taxon>Fibrobacteria</taxon>
        <taxon>Fibrobacterales</taxon>
        <taxon>Fibrobacteraceae</taxon>
        <taxon>Fibrobacter</taxon>
    </lineage>
</organism>
<keyword evidence="1" id="KW-0472">Membrane</keyword>
<dbReference type="HOGENOM" id="CLU_2193093_0_0_0"/>
<keyword evidence="1" id="KW-0812">Transmembrane</keyword>
<dbReference type="Proteomes" id="UP000001497">
    <property type="component" value="Chromosome"/>
</dbReference>
<reference evidence="3" key="3">
    <citation type="submission" date="2010-08" db="EMBL/GenBank/DDBJ databases">
        <authorList>
            <person name="Durkin A.S."/>
            <person name="Nelson K.E."/>
            <person name="Morrison M."/>
            <person name="Forsberg C.W."/>
            <person name="Wilson D.B."/>
            <person name="Russell J.B."/>
            <person name="Cann I.K.O."/>
            <person name="Mackie R.I."/>
            <person name="White B.A."/>
        </authorList>
    </citation>
    <scope>NUCLEOTIDE SEQUENCE</scope>
    <source>
        <strain evidence="3">S85</strain>
    </source>
</reference>
<dbReference type="RefSeq" id="WP_014547234.1">
    <property type="nucleotide sequence ID" value="NC_013410.1"/>
</dbReference>
<dbReference type="Proteomes" id="UP000000517">
    <property type="component" value="Chromosome"/>
</dbReference>
<feature type="transmembrane region" description="Helical" evidence="1">
    <location>
        <begin position="49"/>
        <end position="69"/>
    </location>
</feature>
<gene>
    <name evidence="2" type="ordered locus">Fisuc_2633</name>
    <name evidence="3" type="ordered locus">FSU_3203</name>
</gene>
<dbReference type="EMBL" id="CP001792">
    <property type="protein sequence ID" value="ACX76216.1"/>
    <property type="molecule type" value="Genomic_DNA"/>
</dbReference>
<keyword evidence="5" id="KW-1185">Reference proteome</keyword>
<dbReference type="KEGG" id="fsc:FSU_3203"/>
<feature type="transmembrane region" description="Helical" evidence="1">
    <location>
        <begin position="81"/>
        <end position="100"/>
    </location>
</feature>
<dbReference type="KEGG" id="fsu:Fisuc_2633"/>
<dbReference type="OrthoDB" id="9887966at2"/>
<dbReference type="STRING" id="59374.FSU_3203"/>
<reference evidence="2 5" key="1">
    <citation type="submission" date="2009-10" db="EMBL/GenBank/DDBJ databases">
        <title>Complete sequence of Fibrobacter succinogenes subsp. succinogenes S85.</title>
        <authorList>
            <consortium name="US DOE Joint Genome Institute"/>
            <person name="Lucas S."/>
            <person name="Copeland A."/>
            <person name="Lapidus A."/>
            <person name="Glavina del Rio T."/>
            <person name="Tice H."/>
            <person name="Bruce D."/>
            <person name="Goodwin L."/>
            <person name="Pitluck S."/>
            <person name="Chertkov O."/>
            <person name="Detter J.C."/>
            <person name="Han C."/>
            <person name="Tapia R."/>
            <person name="Larimer F."/>
            <person name="Land M."/>
            <person name="Hauser L."/>
            <person name="Kyrpides N."/>
            <person name="Mikhailova N."/>
            <person name="Weimer P.J."/>
            <person name="Stevenson D.M."/>
            <person name="Boyum J."/>
            <person name="Brumm P.I."/>
            <person name="Mead D."/>
        </authorList>
    </citation>
    <scope>NUCLEOTIDE SEQUENCE [LARGE SCALE GENOMIC DNA]</scope>
    <source>
        <strain evidence="5">ATCC 19169 / S85</strain>
        <strain evidence="2">S85</strain>
    </source>
</reference>
<accession>C9RMI4</accession>
<dbReference type="AlphaFoldDB" id="C9RMI4"/>
<evidence type="ECO:0000256" key="1">
    <source>
        <dbReference type="SAM" id="Phobius"/>
    </source>
</evidence>
<protein>
    <submittedName>
        <fullName evidence="3">Uncharacterized protein</fullName>
    </submittedName>
</protein>
<evidence type="ECO:0000313" key="2">
    <source>
        <dbReference type="EMBL" id="ACX76216.1"/>
    </source>
</evidence>
<evidence type="ECO:0000313" key="4">
    <source>
        <dbReference type="Proteomes" id="UP000000517"/>
    </source>
</evidence>
<keyword evidence="1" id="KW-1133">Transmembrane helix</keyword>
<evidence type="ECO:0000313" key="3">
    <source>
        <dbReference type="EMBL" id="ADL25670.1"/>
    </source>
</evidence>